<dbReference type="GO" id="GO:0002949">
    <property type="term" value="P:tRNA threonylcarbamoyladenosine modification"/>
    <property type="evidence" value="ECO:0007669"/>
    <property type="project" value="InterPro"/>
</dbReference>
<comment type="similarity">
    <text evidence="2">Belongs to the KAE1 / TsaD family. TsaB subfamily.</text>
</comment>
<dbReference type="OrthoDB" id="9809995at2"/>
<evidence type="ECO:0000313" key="8">
    <source>
        <dbReference type="EMBL" id="RJY19191.1"/>
    </source>
</evidence>
<dbReference type="InterPro" id="IPR000905">
    <property type="entry name" value="Gcp-like_dom"/>
</dbReference>
<evidence type="ECO:0000256" key="3">
    <source>
        <dbReference type="ARBA" id="ARBA00019012"/>
    </source>
</evidence>
<dbReference type="FunFam" id="3.30.420.40:FF:000097">
    <property type="entry name" value="tRNA threonylcarbamoyladenosine biosynthesis protein TsaB"/>
    <property type="match status" value="1"/>
</dbReference>
<dbReference type="Proteomes" id="UP000273022">
    <property type="component" value="Unassembled WGS sequence"/>
</dbReference>
<evidence type="ECO:0000256" key="4">
    <source>
        <dbReference type="ARBA" id="ARBA00022490"/>
    </source>
</evidence>
<dbReference type="CDD" id="cd24032">
    <property type="entry name" value="ASKHA_NBD_TsaB"/>
    <property type="match status" value="1"/>
</dbReference>
<name>A0A3A6U4S8_9GAMM</name>
<gene>
    <name evidence="8" type="primary">tsaB</name>
    <name evidence="8" type="ORF">D5R81_01585</name>
</gene>
<evidence type="ECO:0000256" key="5">
    <source>
        <dbReference type="ARBA" id="ARBA00022694"/>
    </source>
</evidence>
<keyword evidence="4" id="KW-0963">Cytoplasm</keyword>
<dbReference type="AlphaFoldDB" id="A0A3A6U4S8"/>
<dbReference type="InterPro" id="IPR043129">
    <property type="entry name" value="ATPase_NBD"/>
</dbReference>
<accession>A0A3A6U4S8</accession>
<reference evidence="8 9" key="1">
    <citation type="submission" date="2018-09" db="EMBL/GenBank/DDBJ databases">
        <title>Phylogeny of the Shewanellaceae, and recommendation for two new genera, Pseudoshewanella and Parashewanella.</title>
        <authorList>
            <person name="Wang G."/>
        </authorList>
    </citation>
    <scope>NUCLEOTIDE SEQUENCE [LARGE SCALE GENOMIC DNA]</scope>
    <source>
        <strain evidence="8 9">KCTC 22492</strain>
    </source>
</reference>
<dbReference type="GO" id="GO:0005829">
    <property type="term" value="C:cytosol"/>
    <property type="evidence" value="ECO:0007669"/>
    <property type="project" value="TreeGrafter"/>
</dbReference>
<evidence type="ECO:0000256" key="2">
    <source>
        <dbReference type="ARBA" id="ARBA00010493"/>
    </source>
</evidence>
<dbReference type="Pfam" id="PF00814">
    <property type="entry name" value="TsaD"/>
    <property type="match status" value="1"/>
</dbReference>
<organism evidence="8 9">
    <name type="scientific">Parashewanella spongiae</name>
    <dbReference type="NCBI Taxonomy" id="342950"/>
    <lineage>
        <taxon>Bacteria</taxon>
        <taxon>Pseudomonadati</taxon>
        <taxon>Pseudomonadota</taxon>
        <taxon>Gammaproteobacteria</taxon>
        <taxon>Alteromonadales</taxon>
        <taxon>Shewanellaceae</taxon>
        <taxon>Parashewanella</taxon>
    </lineage>
</organism>
<dbReference type="EMBL" id="QYYH01000006">
    <property type="protein sequence ID" value="RJY19191.1"/>
    <property type="molecule type" value="Genomic_DNA"/>
</dbReference>
<keyword evidence="5" id="KW-0819">tRNA processing</keyword>
<dbReference type="GO" id="GO:0016740">
    <property type="term" value="F:transferase activity"/>
    <property type="evidence" value="ECO:0007669"/>
    <property type="project" value="UniProtKB-KW"/>
</dbReference>
<dbReference type="RefSeq" id="WP_121851909.1">
    <property type="nucleotide sequence ID" value="NZ_CP037952.1"/>
</dbReference>
<keyword evidence="8" id="KW-0808">Transferase</keyword>
<sequence length="232" mass="25312">MTNFEATLLAVDTCTEACSVALTVYGKVYTEEVDAPREHSQRLLPMIDTLLTKAGITIKDVDGIVYGRGPGSFTGIRICTSMVQGLALGQNIPVYGVSTLDAMAQQAADAGVTQIMTAIDARMGEVYWAQYLVNNNVVNRISDENVSAPDQIDSKLNNNQEVVVCGTGFDTYPELLSVFSFVAVNNECKFPKAEAMLKLAIAAWNSNLFTTVDELKPVYVRDKVTWKKLPGR</sequence>
<dbReference type="SUPFAM" id="SSF53067">
    <property type="entry name" value="Actin-like ATPase domain"/>
    <property type="match status" value="2"/>
</dbReference>
<evidence type="ECO:0000256" key="6">
    <source>
        <dbReference type="ARBA" id="ARBA00032446"/>
    </source>
</evidence>
<evidence type="ECO:0000256" key="1">
    <source>
        <dbReference type="ARBA" id="ARBA00004496"/>
    </source>
</evidence>
<dbReference type="PANTHER" id="PTHR11735:SF11">
    <property type="entry name" value="TRNA THREONYLCARBAMOYLADENOSINE BIOSYNTHESIS PROTEIN TSAB"/>
    <property type="match status" value="1"/>
</dbReference>
<feature type="domain" description="Gcp-like" evidence="7">
    <location>
        <begin position="35"/>
        <end position="175"/>
    </location>
</feature>
<dbReference type="PANTHER" id="PTHR11735">
    <property type="entry name" value="TRNA N6-ADENOSINE THREONYLCARBAMOYLTRANSFERASE"/>
    <property type="match status" value="1"/>
</dbReference>
<comment type="caution">
    <text evidence="8">The sequence shown here is derived from an EMBL/GenBank/DDBJ whole genome shotgun (WGS) entry which is preliminary data.</text>
</comment>
<protein>
    <recommendedName>
        <fullName evidence="3">tRNA threonylcarbamoyladenosine biosynthesis protein TsaB</fullName>
    </recommendedName>
    <alternativeName>
        <fullName evidence="6">t(6)A37 threonylcarbamoyladenosine biosynthesis protein TsaB</fullName>
    </alternativeName>
</protein>
<evidence type="ECO:0000313" key="9">
    <source>
        <dbReference type="Proteomes" id="UP000273022"/>
    </source>
</evidence>
<proteinExistence type="inferred from homology"/>
<dbReference type="NCBIfam" id="TIGR03725">
    <property type="entry name" value="T6A_YeaZ"/>
    <property type="match status" value="1"/>
</dbReference>
<dbReference type="InterPro" id="IPR022496">
    <property type="entry name" value="T6A_TsaB"/>
</dbReference>
<keyword evidence="9" id="KW-1185">Reference proteome</keyword>
<dbReference type="Gene3D" id="3.30.420.40">
    <property type="match status" value="2"/>
</dbReference>
<comment type="subcellular location">
    <subcellularLocation>
        <location evidence="1">Cytoplasm</location>
    </subcellularLocation>
</comment>
<evidence type="ECO:0000259" key="7">
    <source>
        <dbReference type="Pfam" id="PF00814"/>
    </source>
</evidence>